<feature type="transmembrane region" description="Helical" evidence="1">
    <location>
        <begin position="70"/>
        <end position="86"/>
    </location>
</feature>
<feature type="transmembrane region" description="Helical" evidence="1">
    <location>
        <begin position="36"/>
        <end position="58"/>
    </location>
</feature>
<dbReference type="AlphaFoldDB" id="A0A8J3YRJ9"/>
<feature type="transmembrane region" description="Helical" evidence="1">
    <location>
        <begin position="12"/>
        <end position="30"/>
    </location>
</feature>
<accession>A0A8J3YRJ9</accession>
<sequence>MRHLWYWQGLRWAPGGLLLLATAGALTVPLPAPVRWVVWTLILVGAARMHGVAAAYYARRFPALRPGARTAGGYVASALLVCALAADVHWTPPVLVTALVGVLALLGYSVGTGGGRPHHAGVLLVLLAVAALPAFGVLADGRPRVLLWLVVSGALYLAVAILDHRELAVRKRHLIPHAHAPRPAPVRRVHARSAPVRLIHRAEPTGYDAAGYDDCEDEEAWEPVPAPTHRTRRAS</sequence>
<dbReference type="EMBL" id="BOPF01000021">
    <property type="protein sequence ID" value="GIJ48645.1"/>
    <property type="molecule type" value="Genomic_DNA"/>
</dbReference>
<keyword evidence="1" id="KW-0812">Transmembrane</keyword>
<comment type="caution">
    <text evidence="2">The sequence shown here is derived from an EMBL/GenBank/DDBJ whole genome shotgun (WGS) entry which is preliminary data.</text>
</comment>
<feature type="transmembrane region" description="Helical" evidence="1">
    <location>
        <begin position="145"/>
        <end position="162"/>
    </location>
</feature>
<keyword evidence="1" id="KW-1133">Transmembrane helix</keyword>
<reference evidence="2" key="1">
    <citation type="submission" date="2021-01" db="EMBL/GenBank/DDBJ databases">
        <title>Whole genome shotgun sequence of Virgisporangium aliadipatigenens NBRC 105644.</title>
        <authorList>
            <person name="Komaki H."/>
            <person name="Tamura T."/>
        </authorList>
    </citation>
    <scope>NUCLEOTIDE SEQUENCE</scope>
    <source>
        <strain evidence="2">NBRC 105644</strain>
    </source>
</reference>
<proteinExistence type="predicted"/>
<gene>
    <name evidence="2" type="ORF">Val02_55310</name>
</gene>
<keyword evidence="1" id="KW-0472">Membrane</keyword>
<organism evidence="2 3">
    <name type="scientific">Virgisporangium aliadipatigenens</name>
    <dbReference type="NCBI Taxonomy" id="741659"/>
    <lineage>
        <taxon>Bacteria</taxon>
        <taxon>Bacillati</taxon>
        <taxon>Actinomycetota</taxon>
        <taxon>Actinomycetes</taxon>
        <taxon>Micromonosporales</taxon>
        <taxon>Micromonosporaceae</taxon>
        <taxon>Virgisporangium</taxon>
    </lineage>
</organism>
<evidence type="ECO:0000313" key="3">
    <source>
        <dbReference type="Proteomes" id="UP000619260"/>
    </source>
</evidence>
<feature type="transmembrane region" description="Helical" evidence="1">
    <location>
        <begin position="92"/>
        <end position="110"/>
    </location>
</feature>
<evidence type="ECO:0000313" key="2">
    <source>
        <dbReference type="EMBL" id="GIJ48645.1"/>
    </source>
</evidence>
<name>A0A8J3YRJ9_9ACTN</name>
<protein>
    <submittedName>
        <fullName evidence="2">Uncharacterized protein</fullName>
    </submittedName>
</protein>
<keyword evidence="3" id="KW-1185">Reference proteome</keyword>
<dbReference type="RefSeq" id="WP_203902108.1">
    <property type="nucleotide sequence ID" value="NZ_BOPF01000021.1"/>
</dbReference>
<feature type="transmembrane region" description="Helical" evidence="1">
    <location>
        <begin position="122"/>
        <end position="139"/>
    </location>
</feature>
<evidence type="ECO:0000256" key="1">
    <source>
        <dbReference type="SAM" id="Phobius"/>
    </source>
</evidence>
<dbReference type="Proteomes" id="UP000619260">
    <property type="component" value="Unassembled WGS sequence"/>
</dbReference>